<dbReference type="NCBIfam" id="NF004885">
    <property type="entry name" value="PRK06246.1"/>
    <property type="match status" value="1"/>
</dbReference>
<dbReference type="GO" id="GO:0051539">
    <property type="term" value="F:4 iron, 4 sulfur cluster binding"/>
    <property type="evidence" value="ECO:0007669"/>
    <property type="project" value="UniProtKB-KW"/>
</dbReference>
<feature type="domain" description="Fe-S hydro-lyase tartrate dehydratase alpha-type catalytic" evidence="7">
    <location>
        <begin position="11"/>
        <end position="276"/>
    </location>
</feature>
<evidence type="ECO:0000259" key="7">
    <source>
        <dbReference type="Pfam" id="PF05681"/>
    </source>
</evidence>
<accession>A0A3T0D8S2</accession>
<keyword evidence="3" id="KW-0479">Metal-binding</keyword>
<dbReference type="InterPro" id="IPR051208">
    <property type="entry name" value="Class-I_Fumarase/Tartrate_DH"/>
</dbReference>
<protein>
    <submittedName>
        <fullName evidence="8">Fumarate hydratase</fullName>
        <ecNumber evidence="8">4.2.1.2</ecNumber>
    </submittedName>
</protein>
<evidence type="ECO:0000256" key="1">
    <source>
        <dbReference type="ARBA" id="ARBA00008876"/>
    </source>
</evidence>
<keyword evidence="5" id="KW-0411">Iron-sulfur</keyword>
<dbReference type="AlphaFoldDB" id="A0A3T0D8S2"/>
<keyword evidence="9" id="KW-1185">Reference proteome</keyword>
<dbReference type="NCBIfam" id="TIGR00722">
    <property type="entry name" value="ttdA_fumA_fumB"/>
    <property type="match status" value="1"/>
</dbReference>
<name>A0A3T0D8S2_9FIRM</name>
<dbReference type="InterPro" id="IPR004646">
    <property type="entry name" value="Fe-S_hydro-lyase_TtdA-typ_cat"/>
</dbReference>
<evidence type="ECO:0000256" key="5">
    <source>
        <dbReference type="ARBA" id="ARBA00023014"/>
    </source>
</evidence>
<dbReference type="RefSeq" id="WP_127352874.1">
    <property type="nucleotide sequence ID" value="NZ_CP034791.1"/>
</dbReference>
<dbReference type="PANTHER" id="PTHR30389">
    <property type="entry name" value="FUMARATE HYDRATASE-RELATED"/>
    <property type="match status" value="1"/>
</dbReference>
<dbReference type="KEGG" id="ccha:ELD05_13790"/>
<evidence type="ECO:0000256" key="6">
    <source>
        <dbReference type="ARBA" id="ARBA00023239"/>
    </source>
</evidence>
<dbReference type="Proteomes" id="UP000282930">
    <property type="component" value="Chromosome"/>
</dbReference>
<reference evidence="8 9" key="1">
    <citation type="submission" date="2018-12" db="EMBL/GenBank/DDBJ databases">
        <title>Genome sequence from the cellulolytic species, Caldicellulosiruptor changbaiensis.</title>
        <authorList>
            <person name="Blumer-Schuette S.E."/>
            <person name="Mendoza C."/>
        </authorList>
    </citation>
    <scope>NUCLEOTIDE SEQUENCE [LARGE SCALE GENOMIC DNA]</scope>
    <source>
        <strain evidence="8 9">CBS-Z</strain>
    </source>
</reference>
<proteinExistence type="inferred from homology"/>
<dbReference type="PANTHER" id="PTHR30389:SF17">
    <property type="entry name" value="L(+)-TARTRATE DEHYDRATASE SUBUNIT ALPHA-RELATED"/>
    <property type="match status" value="1"/>
</dbReference>
<dbReference type="EMBL" id="CP034791">
    <property type="protein sequence ID" value="AZT91571.1"/>
    <property type="molecule type" value="Genomic_DNA"/>
</dbReference>
<evidence type="ECO:0000256" key="4">
    <source>
        <dbReference type="ARBA" id="ARBA00023004"/>
    </source>
</evidence>
<dbReference type="EC" id="4.2.1.2" evidence="8"/>
<dbReference type="GO" id="GO:0046872">
    <property type="term" value="F:metal ion binding"/>
    <property type="evidence" value="ECO:0007669"/>
    <property type="project" value="UniProtKB-KW"/>
</dbReference>
<organism evidence="8 9">
    <name type="scientific">Caldicellulosiruptor changbaiensis</name>
    <dbReference type="NCBI Taxonomy" id="1222016"/>
    <lineage>
        <taxon>Bacteria</taxon>
        <taxon>Bacillati</taxon>
        <taxon>Bacillota</taxon>
        <taxon>Bacillota incertae sedis</taxon>
        <taxon>Caldicellulosiruptorales</taxon>
        <taxon>Caldicellulosiruptoraceae</taxon>
        <taxon>Caldicellulosiruptor</taxon>
    </lineage>
</organism>
<keyword evidence="2" id="KW-0004">4Fe-4S</keyword>
<dbReference type="Pfam" id="PF05681">
    <property type="entry name" value="Fumerase"/>
    <property type="match status" value="1"/>
</dbReference>
<comment type="similarity">
    <text evidence="1">Belongs to the class-I fumarase family.</text>
</comment>
<gene>
    <name evidence="8" type="ORF">ELD05_13790</name>
</gene>
<dbReference type="GO" id="GO:0004333">
    <property type="term" value="F:fumarate hydratase activity"/>
    <property type="evidence" value="ECO:0007669"/>
    <property type="project" value="UniProtKB-EC"/>
</dbReference>
<keyword evidence="4" id="KW-0408">Iron</keyword>
<evidence type="ECO:0000313" key="9">
    <source>
        <dbReference type="Proteomes" id="UP000282930"/>
    </source>
</evidence>
<sequence length="278" mass="30543">MRIISESVIESKVYEAINEAVCKLPEDVKEALKKAYEAEEGTAKYTLENLLKNIRMAEQKMRPVCQDTGAAVFFVDIGEEVFVEGSIKDAINRAVTRGYKDFYLRKSMVKSPIERENTGDNTPAIIHFDFVKGDRITIYFMPKGFGSENKSALCMLTPADGTEGIENFVIETVKKAGSDPCPPIVVGVGIGGTFEKAALLSKRALLRNIGKRHPKPYIAELEVRLLDKINSLGIGPEGFGGRTTALDVFVEECATHIAGLPVAVNILCHVARHVKIEI</sequence>
<evidence type="ECO:0000256" key="3">
    <source>
        <dbReference type="ARBA" id="ARBA00022723"/>
    </source>
</evidence>
<keyword evidence="6 8" id="KW-0456">Lyase</keyword>
<evidence type="ECO:0000313" key="8">
    <source>
        <dbReference type="EMBL" id="AZT91571.1"/>
    </source>
</evidence>
<evidence type="ECO:0000256" key="2">
    <source>
        <dbReference type="ARBA" id="ARBA00022485"/>
    </source>
</evidence>